<sequence length="181" mass="20907">MTDTEISKYMALLLRHKPESAGLVLDEHGWADVTELLACIAENKEPISFDRLCEIVKNDNKQRYSFNEDKSKIRANQGHSIKVDVELKTAIPPEYLYHGTAERFTQSIDEQGLLHKSRLYVHLSKDTDTARKVGIRHGKPFIYRVKSGEMSRDGYTFFLSENGVWLTETVPVQYLEKSWEK</sequence>
<dbReference type="GO" id="GO:0000215">
    <property type="term" value="F:tRNA 2'-phosphotransferase activity"/>
    <property type="evidence" value="ECO:0007669"/>
    <property type="project" value="TreeGrafter"/>
</dbReference>
<dbReference type="PANTHER" id="PTHR12684">
    <property type="entry name" value="PUTATIVE PHOSPHOTRANSFERASE"/>
    <property type="match status" value="1"/>
</dbReference>
<dbReference type="GO" id="GO:0006388">
    <property type="term" value="P:tRNA splicing, via endonucleolytic cleavage and ligation"/>
    <property type="evidence" value="ECO:0007669"/>
    <property type="project" value="UniProtKB-UniRule"/>
</dbReference>
<dbReference type="Gene3D" id="3.20.170.30">
    <property type="match status" value="1"/>
</dbReference>
<keyword evidence="2 5" id="KW-0808">Transferase</keyword>
<dbReference type="Proteomes" id="UP001210809">
    <property type="component" value="Unassembled WGS sequence"/>
</dbReference>
<dbReference type="InterPro" id="IPR002745">
    <property type="entry name" value="Ptrans_KptA/Tpt1"/>
</dbReference>
<comment type="similarity">
    <text evidence="1 5">Belongs to the KptA/TPT1 family.</text>
</comment>
<evidence type="ECO:0000313" key="6">
    <source>
        <dbReference type="EMBL" id="MDB8004837.1"/>
    </source>
</evidence>
<evidence type="ECO:0000256" key="1">
    <source>
        <dbReference type="ARBA" id="ARBA00009836"/>
    </source>
</evidence>
<dbReference type="InterPro" id="IPR042081">
    <property type="entry name" value="RNA_2'-PTrans_C"/>
</dbReference>
<comment type="function">
    <text evidence="4 5">Removes the 2'-phosphate from RNA via an intermediate in which the phosphate is ADP-ribosylated by NAD followed by a presumed transesterification to release the RNA and generate ADP-ribose 1''-2''-cyclic phosphate (APPR&gt;P). May function as an ADP-ribosylase.</text>
</comment>
<dbReference type="NCBIfam" id="NF002014">
    <property type="entry name" value="PRK00819.1-4"/>
    <property type="match status" value="1"/>
</dbReference>
<organism evidence="6 7">
    <name type="scientific">[Eubacterium] siraeum</name>
    <dbReference type="NCBI Taxonomy" id="39492"/>
    <lineage>
        <taxon>Bacteria</taxon>
        <taxon>Bacillati</taxon>
        <taxon>Bacillota</taxon>
        <taxon>Clostridia</taxon>
        <taxon>Eubacteriales</taxon>
        <taxon>Oscillospiraceae</taxon>
        <taxon>Oscillospiraceae incertae sedis</taxon>
    </lineage>
</organism>
<proteinExistence type="inferred from homology"/>
<protein>
    <recommendedName>
        <fullName evidence="5">Probable RNA 2'-phosphotransferase</fullName>
        <ecNumber evidence="5">2.7.1.-</ecNumber>
    </recommendedName>
</protein>
<comment type="caution">
    <text evidence="6">The sequence shown here is derived from an EMBL/GenBank/DDBJ whole genome shotgun (WGS) entry which is preliminary data.</text>
</comment>
<evidence type="ECO:0000256" key="5">
    <source>
        <dbReference type="HAMAP-Rule" id="MF_00299"/>
    </source>
</evidence>
<accession>A0AAW6D7V7</accession>
<evidence type="ECO:0000313" key="7">
    <source>
        <dbReference type="Proteomes" id="UP001210809"/>
    </source>
</evidence>
<dbReference type="PANTHER" id="PTHR12684:SF2">
    <property type="entry name" value="TRNA 2'-PHOSPHOTRANSFERASE 1"/>
    <property type="match status" value="1"/>
</dbReference>
<dbReference type="EC" id="2.7.1.-" evidence="5"/>
<evidence type="ECO:0000256" key="4">
    <source>
        <dbReference type="ARBA" id="ARBA00025212"/>
    </source>
</evidence>
<dbReference type="Pfam" id="PF01885">
    <property type="entry name" value="PTS_2-RNA"/>
    <property type="match status" value="1"/>
</dbReference>
<dbReference type="Gene3D" id="1.10.10.970">
    <property type="entry name" value="RNA 2'-phosphotransferase, Tpt1/KptA family, N-terminal domain"/>
    <property type="match status" value="1"/>
</dbReference>
<dbReference type="HAMAP" id="MF_00299">
    <property type="entry name" value="KptA"/>
    <property type="match status" value="1"/>
</dbReference>
<reference evidence="6" key="1">
    <citation type="submission" date="2023-01" db="EMBL/GenBank/DDBJ databases">
        <title>Human gut microbiome strain richness.</title>
        <authorList>
            <person name="Chen-Liaw A."/>
        </authorList>
    </citation>
    <scope>NUCLEOTIDE SEQUENCE</scope>
    <source>
        <strain evidence="6">1001283st1_G1_1001283B150217_161031</strain>
    </source>
</reference>
<evidence type="ECO:0000256" key="3">
    <source>
        <dbReference type="ARBA" id="ARBA00023027"/>
    </source>
</evidence>
<dbReference type="SUPFAM" id="SSF56399">
    <property type="entry name" value="ADP-ribosylation"/>
    <property type="match status" value="1"/>
</dbReference>
<dbReference type="InterPro" id="IPR022928">
    <property type="entry name" value="RNA_2'-PTrans_KptA"/>
</dbReference>
<dbReference type="InterPro" id="IPR042080">
    <property type="entry name" value="RNA_2'-PTrans_N"/>
</dbReference>
<evidence type="ECO:0000256" key="2">
    <source>
        <dbReference type="ARBA" id="ARBA00022679"/>
    </source>
</evidence>
<gene>
    <name evidence="5" type="primary">kptA</name>
    <name evidence="6" type="ORF">PNE09_12320</name>
</gene>
<dbReference type="GO" id="GO:0003950">
    <property type="term" value="F:NAD+ poly-ADP-ribosyltransferase activity"/>
    <property type="evidence" value="ECO:0007669"/>
    <property type="project" value="InterPro"/>
</dbReference>
<dbReference type="AlphaFoldDB" id="A0AAW6D7V7"/>
<keyword evidence="3 5" id="KW-0520">NAD</keyword>
<dbReference type="EMBL" id="JAQLXW010000024">
    <property type="protein sequence ID" value="MDB8004837.1"/>
    <property type="molecule type" value="Genomic_DNA"/>
</dbReference>
<name>A0AAW6D7V7_9FIRM</name>